<protein>
    <submittedName>
        <fullName evidence="1">Uncharacterized protein</fullName>
    </submittedName>
</protein>
<evidence type="ECO:0000313" key="2">
    <source>
        <dbReference type="Proteomes" id="UP000202922"/>
    </source>
</evidence>
<organism evidence="1 2">
    <name type="scientific">Actibacterium lipolyticum</name>
    <dbReference type="NCBI Taxonomy" id="1524263"/>
    <lineage>
        <taxon>Bacteria</taxon>
        <taxon>Pseudomonadati</taxon>
        <taxon>Pseudomonadota</taxon>
        <taxon>Alphaproteobacteria</taxon>
        <taxon>Rhodobacterales</taxon>
        <taxon>Roseobacteraceae</taxon>
        <taxon>Actibacterium</taxon>
    </lineage>
</organism>
<dbReference type="EMBL" id="FXYE01000001">
    <property type="protein sequence ID" value="SMX31399.1"/>
    <property type="molecule type" value="Genomic_DNA"/>
</dbReference>
<gene>
    <name evidence="1" type="ORF">COL8621_00427</name>
</gene>
<dbReference type="AlphaFoldDB" id="A0A238JL52"/>
<proteinExistence type="predicted"/>
<dbReference type="Proteomes" id="UP000202922">
    <property type="component" value="Unassembled WGS sequence"/>
</dbReference>
<keyword evidence="2" id="KW-1185">Reference proteome</keyword>
<accession>A0A238JL52</accession>
<reference evidence="2" key="1">
    <citation type="submission" date="2017-05" db="EMBL/GenBank/DDBJ databases">
        <authorList>
            <person name="Rodrigo-Torres L."/>
            <person name="Arahal R. D."/>
            <person name="Lucena T."/>
        </authorList>
    </citation>
    <scope>NUCLEOTIDE SEQUENCE [LARGE SCALE GENOMIC DNA]</scope>
    <source>
        <strain evidence="2">CECT 8621</strain>
    </source>
</reference>
<sequence>MNYPPTKKALLHNNLRHPCFRTTFGGCPAVKKIKRPRLNTLTLSRPVRVAATALTLGLAAAQLAHANDTMKYLTTNPLGIAALESMDYAFNRAGLLRRRIAKQLYPVVHRGCADAQTP</sequence>
<evidence type="ECO:0000313" key="1">
    <source>
        <dbReference type="EMBL" id="SMX31399.1"/>
    </source>
</evidence>
<name>A0A238JL52_9RHOB</name>